<evidence type="ECO:0000313" key="2">
    <source>
        <dbReference type="EMBL" id="AMW06177.1"/>
    </source>
</evidence>
<proteinExistence type="predicted"/>
<dbReference type="EMBL" id="CP011454">
    <property type="protein sequence ID" value="AMW06177.1"/>
    <property type="molecule type" value="Genomic_DNA"/>
</dbReference>
<feature type="transmembrane region" description="Helical" evidence="1">
    <location>
        <begin position="50"/>
        <end position="69"/>
    </location>
</feature>
<name>A0A143BMA2_9BACT</name>
<reference evidence="2 3" key="1">
    <citation type="journal article" date="2014" name="Proc. Natl. Acad. Sci. U.S.A.">
        <title>Functional type 2 photosynthetic reaction centers found in the rare bacterial phylum Gemmatimonadetes.</title>
        <authorList>
            <person name="Zeng Y."/>
            <person name="Feng F."/>
            <person name="Medova H."/>
            <person name="Dean J."/>
            <person name="Koblizek M."/>
        </authorList>
    </citation>
    <scope>NUCLEOTIDE SEQUENCE [LARGE SCALE GENOMIC DNA]</scope>
    <source>
        <strain evidence="2 3">AP64</strain>
    </source>
</reference>
<accession>A0A143BMA2</accession>
<reference evidence="2 3" key="2">
    <citation type="journal article" date="2016" name="Environ. Microbiol. Rep.">
        <title>Metagenomic evidence for the presence of phototrophic Gemmatimonadetes bacteria in diverse environments.</title>
        <authorList>
            <person name="Zeng Y."/>
            <person name="Baumbach J."/>
            <person name="Barbosa E.G."/>
            <person name="Azevedo V."/>
            <person name="Zhang C."/>
            <person name="Koblizek M."/>
        </authorList>
    </citation>
    <scope>NUCLEOTIDE SEQUENCE [LARGE SCALE GENOMIC DNA]</scope>
    <source>
        <strain evidence="2 3">AP64</strain>
    </source>
</reference>
<keyword evidence="3" id="KW-1185">Reference proteome</keyword>
<sequence length="83" mass="8722">MANDLTSLSTHALRAKLKSTQAIQRTVAGIIAAIVLAWIVLGYWRTNTPVFISTMAMGIAAIAATSTAPRAVQAEIARRDAAA</sequence>
<feature type="transmembrane region" description="Helical" evidence="1">
    <location>
        <begin position="26"/>
        <end position="44"/>
    </location>
</feature>
<keyword evidence="1" id="KW-0812">Transmembrane</keyword>
<gene>
    <name evidence="2" type="ORF">GEMMAAP_18070</name>
</gene>
<evidence type="ECO:0000256" key="1">
    <source>
        <dbReference type="SAM" id="Phobius"/>
    </source>
</evidence>
<dbReference type="KEGG" id="gph:GEMMAAP_18070"/>
<keyword evidence="1" id="KW-1133">Transmembrane helix</keyword>
<keyword evidence="1" id="KW-0472">Membrane</keyword>
<dbReference type="AlphaFoldDB" id="A0A143BMA2"/>
<organism evidence="2 3">
    <name type="scientific">Gemmatimonas phototrophica</name>
    <dbReference type="NCBI Taxonomy" id="1379270"/>
    <lineage>
        <taxon>Bacteria</taxon>
        <taxon>Pseudomonadati</taxon>
        <taxon>Gemmatimonadota</taxon>
        <taxon>Gemmatimonadia</taxon>
        <taxon>Gemmatimonadales</taxon>
        <taxon>Gemmatimonadaceae</taxon>
        <taxon>Gemmatimonas</taxon>
    </lineage>
</organism>
<dbReference type="Proteomes" id="UP000076404">
    <property type="component" value="Chromosome"/>
</dbReference>
<protein>
    <submittedName>
        <fullName evidence="2">Uncharacterized protein</fullName>
    </submittedName>
</protein>
<evidence type="ECO:0000313" key="3">
    <source>
        <dbReference type="Proteomes" id="UP000076404"/>
    </source>
</evidence>